<dbReference type="EMBL" id="LKEB01000034">
    <property type="protein sequence ID" value="ROW08605.1"/>
    <property type="molecule type" value="Genomic_DNA"/>
</dbReference>
<feature type="region of interest" description="Disordered" evidence="1">
    <location>
        <begin position="320"/>
        <end position="349"/>
    </location>
</feature>
<proteinExistence type="predicted"/>
<dbReference type="OrthoDB" id="5236816at2759"/>
<keyword evidence="3" id="KW-1185">Reference proteome</keyword>
<accession>A0A423WYU1</accession>
<dbReference type="InParanoid" id="A0A423WYU1"/>
<feature type="compositionally biased region" description="Low complexity" evidence="1">
    <location>
        <begin position="322"/>
        <end position="337"/>
    </location>
</feature>
<dbReference type="AlphaFoldDB" id="A0A423WYU1"/>
<dbReference type="STRING" id="1230097.A0A423WYU1"/>
<organism evidence="2 3">
    <name type="scientific">Cytospora leucostoma</name>
    <dbReference type="NCBI Taxonomy" id="1230097"/>
    <lineage>
        <taxon>Eukaryota</taxon>
        <taxon>Fungi</taxon>
        <taxon>Dikarya</taxon>
        <taxon>Ascomycota</taxon>
        <taxon>Pezizomycotina</taxon>
        <taxon>Sordariomycetes</taxon>
        <taxon>Sordariomycetidae</taxon>
        <taxon>Diaporthales</taxon>
        <taxon>Cytosporaceae</taxon>
        <taxon>Cytospora</taxon>
    </lineage>
</organism>
<sequence length="561" mass="61460">MASSTPGNKARKAFETPPSSQKSAAKQVENHGPITVPHLATPATPISPPENDRPRKRRRIINRITRPEPGSIYDILHENQGESLFTIPICWTDQHSKLLDVQWIHRDTVREPVPDFNSMSSKYPPHPTRIATELSKDLTTILSPSDSSPLSCACIKNVMSTLFPATLSKPRTGMDFELRIGDRVLKRAVRAPVLWKQYEYGSHSFDSASTRITSAHGRIPSSSREAYGTQSTESSRDSSLSASTQPVLVFINRDSLDAIRRSLFRVVSGPPNGDRRNTPVANLQKLRSKKLIPQNADHDPYMVAIMIAVAQWYCYPPISKPSSRSSSQRSSSQRSSQAWGPGPEMCSQQPDFKDIPIKVITQQSNTAEFVVCSAVVTAAFLRRFDRPSKAPEADDPLNGGLKIEVTKVPIWPVLGLKERLAKALGPEIAGDLACADFADGDIETWETEKEREFRTETLKRKRGTMCEALNRGLEMADESVEPPSSGSGLGVAVASPPLSPPTPKRRRTQSTAQLEFSAIFNKESMTTGHTVGPAAVSNTPHTSSGATQDCGYAPSPEKLDG</sequence>
<evidence type="ECO:0000313" key="3">
    <source>
        <dbReference type="Proteomes" id="UP000285146"/>
    </source>
</evidence>
<evidence type="ECO:0000256" key="1">
    <source>
        <dbReference type="SAM" id="MobiDB-lite"/>
    </source>
</evidence>
<gene>
    <name evidence="2" type="ORF">VPNG_06228</name>
</gene>
<feature type="region of interest" description="Disordered" evidence="1">
    <location>
        <begin position="476"/>
        <end position="561"/>
    </location>
</feature>
<feature type="compositionally biased region" description="Polar residues" evidence="1">
    <location>
        <begin position="536"/>
        <end position="547"/>
    </location>
</feature>
<feature type="region of interest" description="Disordered" evidence="1">
    <location>
        <begin position="1"/>
        <end position="59"/>
    </location>
</feature>
<reference evidence="2 3" key="1">
    <citation type="submission" date="2015-09" db="EMBL/GenBank/DDBJ databases">
        <title>Host preference determinants of Valsa canker pathogens revealed by comparative genomics.</title>
        <authorList>
            <person name="Yin Z."/>
            <person name="Huang L."/>
        </authorList>
    </citation>
    <scope>NUCLEOTIDE SEQUENCE [LARGE SCALE GENOMIC DNA]</scope>
    <source>
        <strain evidence="2 3">SXYLt</strain>
    </source>
</reference>
<feature type="compositionally biased region" description="Polar residues" evidence="1">
    <location>
        <begin position="220"/>
        <end position="240"/>
    </location>
</feature>
<dbReference type="Proteomes" id="UP000285146">
    <property type="component" value="Unassembled WGS sequence"/>
</dbReference>
<evidence type="ECO:0000313" key="2">
    <source>
        <dbReference type="EMBL" id="ROW08605.1"/>
    </source>
</evidence>
<feature type="region of interest" description="Disordered" evidence="1">
    <location>
        <begin position="211"/>
        <end position="240"/>
    </location>
</feature>
<feature type="compositionally biased region" description="Low complexity" evidence="1">
    <location>
        <begin position="482"/>
        <end position="496"/>
    </location>
</feature>
<name>A0A423WYU1_9PEZI</name>
<comment type="caution">
    <text evidence="2">The sequence shown here is derived from an EMBL/GenBank/DDBJ whole genome shotgun (WGS) entry which is preliminary data.</text>
</comment>
<protein>
    <submittedName>
        <fullName evidence="2">Uncharacterized protein</fullName>
    </submittedName>
</protein>